<comment type="caution">
    <text evidence="1">The sequence shown here is derived from an EMBL/GenBank/DDBJ whole genome shotgun (WGS) entry which is preliminary data.</text>
</comment>
<gene>
    <name evidence="1" type="ORF">CEP54_005283</name>
</gene>
<dbReference type="Proteomes" id="UP000288168">
    <property type="component" value="Unassembled WGS sequence"/>
</dbReference>
<evidence type="ECO:0000313" key="2">
    <source>
        <dbReference type="Proteomes" id="UP000288168"/>
    </source>
</evidence>
<name>A0A428QD08_9HYPO</name>
<reference evidence="1 2" key="1">
    <citation type="submission" date="2017-06" db="EMBL/GenBank/DDBJ databases">
        <title>Comparative genomic analysis of Ambrosia Fusariam Clade fungi.</title>
        <authorList>
            <person name="Stajich J.E."/>
            <person name="Carrillo J."/>
            <person name="Kijimoto T."/>
            <person name="Eskalen A."/>
            <person name="O'Donnell K."/>
            <person name="Kasson M."/>
        </authorList>
    </citation>
    <scope>NUCLEOTIDE SEQUENCE [LARGE SCALE GENOMIC DNA]</scope>
    <source>
        <strain evidence="1 2">NRRL62584</strain>
    </source>
</reference>
<dbReference type="EMBL" id="NKCI01000040">
    <property type="protein sequence ID" value="RSL63177.1"/>
    <property type="molecule type" value="Genomic_DNA"/>
</dbReference>
<protein>
    <submittedName>
        <fullName evidence="1">Uncharacterized protein</fullName>
    </submittedName>
</protein>
<accession>A0A428QD08</accession>
<dbReference type="OrthoDB" id="3649348at2759"/>
<keyword evidence="2" id="KW-1185">Reference proteome</keyword>
<evidence type="ECO:0000313" key="1">
    <source>
        <dbReference type="EMBL" id="RSL63177.1"/>
    </source>
</evidence>
<proteinExistence type="predicted"/>
<sequence>MKMAETAPIPIILCGKTEGIGRAVIASLKPEIEVVHFILAGESGQAIIPPLLAGQSPPSHPETSTIGSGNYSQVPRAILLGGAFGEATIAPLQDAVKATSGARNVPWVLQDLTLPAPPVGTPGYSALMTKRSKDALLKLEQDRKLDGSHDGIEWS</sequence>
<dbReference type="AlphaFoldDB" id="A0A428QD08"/>
<organism evidence="1 2">
    <name type="scientific">Fusarium duplospermum</name>
    <dbReference type="NCBI Taxonomy" id="1325734"/>
    <lineage>
        <taxon>Eukaryota</taxon>
        <taxon>Fungi</taxon>
        <taxon>Dikarya</taxon>
        <taxon>Ascomycota</taxon>
        <taxon>Pezizomycotina</taxon>
        <taxon>Sordariomycetes</taxon>
        <taxon>Hypocreomycetidae</taxon>
        <taxon>Hypocreales</taxon>
        <taxon>Nectriaceae</taxon>
        <taxon>Fusarium</taxon>
        <taxon>Fusarium solani species complex</taxon>
    </lineage>
</organism>